<accession>A0A835TTZ8</accession>
<comment type="caution">
    <text evidence="2">The sequence shown here is derived from an EMBL/GenBank/DDBJ whole genome shotgun (WGS) entry which is preliminary data.</text>
</comment>
<organism evidence="2">
    <name type="scientific">Lamprotornis superbus</name>
    <dbReference type="NCBI Taxonomy" id="245042"/>
    <lineage>
        <taxon>Eukaryota</taxon>
        <taxon>Metazoa</taxon>
        <taxon>Chordata</taxon>
        <taxon>Craniata</taxon>
        <taxon>Vertebrata</taxon>
        <taxon>Euteleostomi</taxon>
        <taxon>Archelosauria</taxon>
        <taxon>Archosauria</taxon>
        <taxon>Dinosauria</taxon>
        <taxon>Saurischia</taxon>
        <taxon>Theropoda</taxon>
        <taxon>Coelurosauria</taxon>
        <taxon>Aves</taxon>
        <taxon>Neognathae</taxon>
        <taxon>Neoaves</taxon>
        <taxon>Telluraves</taxon>
        <taxon>Australaves</taxon>
        <taxon>Passeriformes</taxon>
        <taxon>Sturnidae</taxon>
        <taxon>Lamprotornis</taxon>
    </lineage>
</organism>
<dbReference type="EMBL" id="JADDUC010000136">
    <property type="protein sequence ID" value="KAG0117528.1"/>
    <property type="molecule type" value="Genomic_DNA"/>
</dbReference>
<reference evidence="2" key="1">
    <citation type="submission" date="2020-10" db="EMBL/GenBank/DDBJ databases">
        <title>Feather gene expression reveals the developmental basis of iridescence in African starlings.</title>
        <authorList>
            <person name="Rubenstein D.R."/>
        </authorList>
    </citation>
    <scope>NUCLEOTIDE SEQUENCE</scope>
    <source>
        <strain evidence="2">SS15</strain>
        <tissue evidence="2">Liver</tissue>
    </source>
</reference>
<feature type="compositionally biased region" description="Low complexity" evidence="1">
    <location>
        <begin position="1"/>
        <end position="13"/>
    </location>
</feature>
<protein>
    <submittedName>
        <fullName evidence="2">Uncharacterized protein</fullName>
    </submittedName>
</protein>
<keyword evidence="4" id="KW-1185">Reference proteome</keyword>
<evidence type="ECO:0000313" key="3">
    <source>
        <dbReference type="EMBL" id="KAI1230878.1"/>
    </source>
</evidence>
<proteinExistence type="predicted"/>
<reference evidence="3" key="3">
    <citation type="submission" date="2022-01" db="EMBL/GenBank/DDBJ databases">
        <authorList>
            <person name="Rubenstein D.R."/>
        </authorList>
    </citation>
    <scope>NUCLEOTIDE SEQUENCE</scope>
    <source>
        <strain evidence="3">SS15</strain>
        <tissue evidence="3">Liver</tissue>
    </source>
</reference>
<dbReference type="AlphaFoldDB" id="A0A835TTZ8"/>
<evidence type="ECO:0000256" key="1">
    <source>
        <dbReference type="SAM" id="MobiDB-lite"/>
    </source>
</evidence>
<sequence length="527" mass="57305">MVTGNPAEGPAEGAGRKPKPRLWAGTQWLRTEVPQLHTGPVRTVNSQGKHKQHDPPHKAADRALCQHCTALSLRVPPQRNPCSSHNAIKQEKPLVTTSTTHQNHPRTDLTDNTRIYNKVHSDRHGSNSFPPPTPPHDSHKLFCQASPGLGNGCGIAQHADCPLNFGQVAPRNHCGGLELRLALNPVGHQSTNWMVRLVLMAAMAALTSLGTTSPRYSMQHAMYLPCRGSHFTIWLEGSKQALVISATDSCSWYAFSAEIIGEYVTRGKWIRGYQLLRMKELPPFLGAQSHHLASSRGDNSHRAQKSTKPGLQQLLGILVYGQGTRRMDPLAKNHGSVLQCLAQFSVTYDCRFQVHKHSPWDVLPRTSLAEEGVEGVVPAAHALVAGHVPVGLDAVLQAVELPARIADLHACLPHDALQLKGTVLSCHCPPSSCRLTPCCTHCWAAAPQLLPGTAGSRSRSSALPSTVLKVQLHLREADGKPSFLRKAVPAQTKLTSTPYGGTLFPWDGTPENLHPLQRPGPLFILLI</sequence>
<gene>
    <name evidence="3" type="ORF">IHE44_0008310</name>
    <name evidence="2" type="ORF">IHE44_002511</name>
</gene>
<dbReference type="Proteomes" id="UP000618051">
    <property type="component" value="Unassembled WGS sequence"/>
</dbReference>
<name>A0A835TTZ8_9PASS</name>
<feature type="region of interest" description="Disordered" evidence="1">
    <location>
        <begin position="39"/>
        <end position="58"/>
    </location>
</feature>
<reference evidence="3 4" key="2">
    <citation type="journal article" date="2021" name="J. Hered.">
        <title>Feather Gene Expression Elucidates the Developmental Basis of Plumage Iridescence in African Starlings.</title>
        <authorList>
            <person name="Rubenstein D.R."/>
            <person name="Corvelo A."/>
            <person name="MacManes M.D."/>
            <person name="Maia R."/>
            <person name="Narzisi G."/>
            <person name="Rousaki A."/>
            <person name="Vandenabeele P."/>
            <person name="Shawkey M.D."/>
            <person name="Solomon J."/>
        </authorList>
    </citation>
    <scope>NUCLEOTIDE SEQUENCE [LARGE SCALE GENOMIC DNA]</scope>
    <source>
        <strain evidence="3">SS15</strain>
    </source>
</reference>
<evidence type="ECO:0000313" key="4">
    <source>
        <dbReference type="Proteomes" id="UP000618051"/>
    </source>
</evidence>
<evidence type="ECO:0000313" key="2">
    <source>
        <dbReference type="EMBL" id="KAG0117528.1"/>
    </source>
</evidence>
<dbReference type="EMBL" id="JADDUC020000028">
    <property type="protein sequence ID" value="KAI1230878.1"/>
    <property type="molecule type" value="Genomic_DNA"/>
</dbReference>
<feature type="region of interest" description="Disordered" evidence="1">
    <location>
        <begin position="1"/>
        <end position="21"/>
    </location>
</feature>
<dbReference type="OrthoDB" id="6277657at2759"/>